<feature type="binding site" evidence="3">
    <location>
        <position position="241"/>
    </location>
    <ligand>
        <name>Fe cation</name>
        <dbReference type="ChEBI" id="CHEBI:24875"/>
    </ligand>
</feature>
<feature type="chain" id="PRO_5031076857" evidence="4">
    <location>
        <begin position="43"/>
        <end position="358"/>
    </location>
</feature>
<dbReference type="PIRSF" id="PIRSF002825">
    <property type="entry name" value="CfbpA"/>
    <property type="match status" value="1"/>
</dbReference>
<feature type="binding site" evidence="3">
    <location>
        <position position="240"/>
    </location>
    <ligand>
        <name>Fe cation</name>
        <dbReference type="ChEBI" id="CHEBI:24875"/>
    </ligand>
</feature>
<dbReference type="PANTHER" id="PTHR30006:SF15">
    <property type="entry name" value="IRON-UTILIZATION PERIPLASMIC PROTEIN"/>
    <property type="match status" value="1"/>
</dbReference>
<dbReference type="InterPro" id="IPR006059">
    <property type="entry name" value="SBP"/>
</dbReference>
<dbReference type="GO" id="GO:0030288">
    <property type="term" value="C:outer membrane-bounded periplasmic space"/>
    <property type="evidence" value="ECO:0007669"/>
    <property type="project" value="TreeGrafter"/>
</dbReference>
<dbReference type="EMBL" id="JACIGI010000032">
    <property type="protein sequence ID" value="MBB4287268.1"/>
    <property type="molecule type" value="Genomic_DNA"/>
</dbReference>
<dbReference type="Gene3D" id="3.40.190.10">
    <property type="entry name" value="Periplasmic binding protein-like II"/>
    <property type="match status" value="2"/>
</dbReference>
<comment type="similarity">
    <text evidence="1">Belongs to the bacterial solute-binding protein 1 family.</text>
</comment>
<protein>
    <submittedName>
        <fullName evidence="5">Iron(III) transport system substrate-binding protein</fullName>
    </submittedName>
</protein>
<dbReference type="AlphaFoldDB" id="A0A7W6S1Q2"/>
<evidence type="ECO:0000313" key="6">
    <source>
        <dbReference type="Proteomes" id="UP000555728"/>
    </source>
</evidence>
<keyword evidence="6" id="KW-1185">Reference proteome</keyword>
<dbReference type="PANTHER" id="PTHR30006">
    <property type="entry name" value="THIAMINE-BINDING PERIPLASMIC PROTEIN-RELATED"/>
    <property type="match status" value="1"/>
</dbReference>
<sequence length="358" mass="39037">MVRSTLPRATRATRALRAGFAGGALALAALAVTLPAAPAARAADPDVNVYSTRQAFLIQPLFDAFTEETGIGVNVVFAKEGLAERLRAEGDNSPADLVFTADIGHLNDLVELDVVQPVDNATLESAIPAQYRHPDGKWFGLTLRGRVIYAAKERVPEGAVETYADLTDPRWEGRVCTRKGDHPYQVALLAALIAEKGEDAARAWLAGLKDNLARRPQGNDRAQVKAIMEGQCDLAIGNTYYMGKMLDDPEQRAWAEAAYIVFPNQDGSGTHMNLSGVAMTKAAPNRDNAVALMEFLVSDRAQEMYAQLNHEYPVKPDVAWSDLLRSWGDFKMDPLSLSEVAKYRGRALMMVNSVGYNS</sequence>
<accession>A0A7W6S1Q2</accession>
<keyword evidence="2 4" id="KW-0732">Signal</keyword>
<feature type="signal peptide" evidence="4">
    <location>
        <begin position="1"/>
        <end position="42"/>
    </location>
</feature>
<dbReference type="Proteomes" id="UP000555728">
    <property type="component" value="Unassembled WGS sequence"/>
</dbReference>
<dbReference type="InterPro" id="IPR026045">
    <property type="entry name" value="Ferric-bd"/>
</dbReference>
<comment type="caution">
    <text evidence="5">The sequence shown here is derived from an EMBL/GenBank/DDBJ whole genome shotgun (WGS) entry which is preliminary data.</text>
</comment>
<evidence type="ECO:0000256" key="2">
    <source>
        <dbReference type="ARBA" id="ARBA00022729"/>
    </source>
</evidence>
<dbReference type="SUPFAM" id="SSF53850">
    <property type="entry name" value="Periplasmic binding protein-like II"/>
    <property type="match status" value="1"/>
</dbReference>
<keyword evidence="3" id="KW-0479">Metal-binding</keyword>
<dbReference type="Pfam" id="PF13416">
    <property type="entry name" value="SBP_bac_8"/>
    <property type="match status" value="1"/>
</dbReference>
<gene>
    <name evidence="5" type="ORF">GGD88_003014</name>
</gene>
<evidence type="ECO:0000256" key="1">
    <source>
        <dbReference type="ARBA" id="ARBA00008520"/>
    </source>
</evidence>
<reference evidence="5 6" key="1">
    <citation type="submission" date="2020-08" db="EMBL/GenBank/DDBJ databases">
        <title>Genome sequencing of Purple Non-Sulfur Bacteria from various extreme environments.</title>
        <authorList>
            <person name="Mayer M."/>
        </authorList>
    </citation>
    <scope>NUCLEOTIDE SEQUENCE [LARGE SCALE GENOMIC DNA]</scope>
    <source>
        <strain evidence="5 6">JA135</strain>
    </source>
</reference>
<evidence type="ECO:0000313" key="5">
    <source>
        <dbReference type="EMBL" id="MBB4287268.1"/>
    </source>
</evidence>
<proteinExistence type="inferred from homology"/>
<keyword evidence="3" id="KW-0408">Iron</keyword>
<dbReference type="RefSeq" id="WP_184436843.1">
    <property type="nucleotide sequence ID" value="NZ_JACIGI010000032.1"/>
</dbReference>
<evidence type="ECO:0000256" key="4">
    <source>
        <dbReference type="SAM" id="SignalP"/>
    </source>
</evidence>
<dbReference type="CDD" id="cd13542">
    <property type="entry name" value="PBP2_FutA1_ilke"/>
    <property type="match status" value="1"/>
</dbReference>
<name>A0A7W6S1Q2_9PROT</name>
<evidence type="ECO:0000256" key="3">
    <source>
        <dbReference type="PIRSR" id="PIRSR002825-1"/>
    </source>
</evidence>
<organism evidence="5 6">
    <name type="scientific">Roseospira goensis</name>
    <dbReference type="NCBI Taxonomy" id="391922"/>
    <lineage>
        <taxon>Bacteria</taxon>
        <taxon>Pseudomonadati</taxon>
        <taxon>Pseudomonadota</taxon>
        <taxon>Alphaproteobacteria</taxon>
        <taxon>Rhodospirillales</taxon>
        <taxon>Rhodospirillaceae</taxon>
        <taxon>Roseospira</taxon>
    </lineage>
</organism>
<dbReference type="GO" id="GO:0046872">
    <property type="term" value="F:metal ion binding"/>
    <property type="evidence" value="ECO:0007669"/>
    <property type="project" value="UniProtKB-KW"/>
</dbReference>